<accession>A0A2P6S9L7</accession>
<evidence type="ECO:0000313" key="1">
    <source>
        <dbReference type="EMBL" id="PRQ55346.1"/>
    </source>
</evidence>
<dbReference type="AlphaFoldDB" id="A0A2P6S9L7"/>
<organism evidence="1 2">
    <name type="scientific">Rosa chinensis</name>
    <name type="common">China rose</name>
    <dbReference type="NCBI Taxonomy" id="74649"/>
    <lineage>
        <taxon>Eukaryota</taxon>
        <taxon>Viridiplantae</taxon>
        <taxon>Streptophyta</taxon>
        <taxon>Embryophyta</taxon>
        <taxon>Tracheophyta</taxon>
        <taxon>Spermatophyta</taxon>
        <taxon>Magnoliopsida</taxon>
        <taxon>eudicotyledons</taxon>
        <taxon>Gunneridae</taxon>
        <taxon>Pentapetalae</taxon>
        <taxon>rosids</taxon>
        <taxon>fabids</taxon>
        <taxon>Rosales</taxon>
        <taxon>Rosaceae</taxon>
        <taxon>Rosoideae</taxon>
        <taxon>Rosoideae incertae sedis</taxon>
        <taxon>Rosa</taxon>
    </lineage>
</organism>
<dbReference type="EMBL" id="PDCK01000039">
    <property type="protein sequence ID" value="PRQ55346.1"/>
    <property type="molecule type" value="Genomic_DNA"/>
</dbReference>
<keyword evidence="2" id="KW-1185">Reference proteome</keyword>
<dbReference type="Proteomes" id="UP000238479">
    <property type="component" value="Chromosome 1"/>
</dbReference>
<gene>
    <name evidence="1" type="ORF">RchiOBHm_Chr1g0323581</name>
</gene>
<name>A0A2P6S9L7_ROSCH</name>
<dbReference type="Gramene" id="PRQ55346">
    <property type="protein sequence ID" value="PRQ55346"/>
    <property type="gene ID" value="RchiOBHm_Chr1g0323581"/>
</dbReference>
<reference evidence="1 2" key="1">
    <citation type="journal article" date="2018" name="Nat. Genet.">
        <title>The Rosa genome provides new insights in the design of modern roses.</title>
        <authorList>
            <person name="Bendahmane M."/>
        </authorList>
    </citation>
    <scope>NUCLEOTIDE SEQUENCE [LARGE SCALE GENOMIC DNA]</scope>
    <source>
        <strain evidence="2">cv. Old Blush</strain>
    </source>
</reference>
<dbReference type="InterPro" id="IPR011043">
    <property type="entry name" value="Gal_Oxase/kelch_b-propeller"/>
</dbReference>
<evidence type="ECO:0000313" key="2">
    <source>
        <dbReference type="Proteomes" id="UP000238479"/>
    </source>
</evidence>
<comment type="caution">
    <text evidence="1">The sequence shown here is derived from an EMBL/GenBank/DDBJ whole genome shotgun (WGS) entry which is preliminary data.</text>
</comment>
<sequence length="448" mass="51104">MGMRARLGLGIARDLKQHMNKTLSFTRNKSSCSATAAAAASEKKKEEEKSLYIYFKEETTSNKGVHDCKHRTRFPIRSVKLSYLLSPSSSTKTNIDDDPNISDEVLPDLRETRRFRTWVRSSPHMLFTAPAPAPRGGGPGFSLSYASQICSLRSKAKVLNKNFPVIKRMKKNEDELLFLEEELPADGKLYCLSANIFVEDSQVFQVLDTKSKKWLSLEAPPGTQPSRSLCFRSAVFGTKVLLWYENNVGVYCFDVTQPEKGWSSTPPSLGNCIPFLNCRSPFVLEHDSNNNFLMFTFDPVAHDHPVKVFLMSHPCDTLQPLNQPLQFPEVPDMPSNFWNVYPLHYEFVHLGGQKICLVLHKFFYILETHTIPGYQHMSLPQLEEISFRGRNKGNLILITFEYEINFESLDIEYRVLTTRHLEYTGKRDPKSEFSTFTTRSMLAGATVL</sequence>
<proteinExistence type="predicted"/>
<dbReference type="SUPFAM" id="SSF50965">
    <property type="entry name" value="Galactose oxidase, central domain"/>
    <property type="match status" value="1"/>
</dbReference>
<protein>
    <submittedName>
        <fullName evidence="1">Putative galactose oxidase/kelch, beta-propeller</fullName>
    </submittedName>
</protein>